<comment type="caution">
    <text evidence="2">The sequence shown here is derived from an EMBL/GenBank/DDBJ whole genome shotgun (WGS) entry which is preliminary data.</text>
</comment>
<proteinExistence type="predicted"/>
<sequence length="102" mass="11512">MGACVGLVPQPYDSGESQVDQGISKQGNRRVRALLIEMAWTWLRYQPGSALTQWFNQRTQGTGPNRRARRIAIVAVARRLVIALWRYLKHGVIPEGAQMKPL</sequence>
<evidence type="ECO:0000313" key="3">
    <source>
        <dbReference type="Proteomes" id="UP000071859"/>
    </source>
</evidence>
<accession>A0A158ELC5</accession>
<evidence type="ECO:0000259" key="1">
    <source>
        <dbReference type="Pfam" id="PF02371"/>
    </source>
</evidence>
<dbReference type="GO" id="GO:0006313">
    <property type="term" value="P:DNA transposition"/>
    <property type="evidence" value="ECO:0007669"/>
    <property type="project" value="InterPro"/>
</dbReference>
<dbReference type="Pfam" id="PF02371">
    <property type="entry name" value="Transposase_20"/>
    <property type="match status" value="1"/>
</dbReference>
<reference evidence="2" key="1">
    <citation type="submission" date="2016-01" db="EMBL/GenBank/DDBJ databases">
        <authorList>
            <person name="Peeters C."/>
        </authorList>
    </citation>
    <scope>NUCLEOTIDE SEQUENCE</scope>
    <source>
        <strain evidence="2">LMG 29321</strain>
    </source>
</reference>
<dbReference type="PANTHER" id="PTHR33055">
    <property type="entry name" value="TRANSPOSASE FOR INSERTION SEQUENCE ELEMENT IS1111A"/>
    <property type="match status" value="1"/>
</dbReference>
<dbReference type="InterPro" id="IPR047650">
    <property type="entry name" value="Transpos_IS110"/>
</dbReference>
<organism evidence="2 3">
    <name type="scientific">Caballeronia calidae</name>
    <dbReference type="NCBI Taxonomy" id="1777139"/>
    <lineage>
        <taxon>Bacteria</taxon>
        <taxon>Pseudomonadati</taxon>
        <taxon>Pseudomonadota</taxon>
        <taxon>Betaproteobacteria</taxon>
        <taxon>Burkholderiales</taxon>
        <taxon>Burkholderiaceae</taxon>
        <taxon>Caballeronia</taxon>
    </lineage>
</organism>
<keyword evidence="3" id="KW-1185">Reference proteome</keyword>
<dbReference type="GO" id="GO:0003677">
    <property type="term" value="F:DNA binding"/>
    <property type="evidence" value="ECO:0007669"/>
    <property type="project" value="InterPro"/>
</dbReference>
<protein>
    <submittedName>
        <fullName evidence="2">Transposase IS116/IS110/IS902 family protein</fullName>
    </submittedName>
</protein>
<dbReference type="PANTHER" id="PTHR33055:SF3">
    <property type="entry name" value="PUTATIVE TRANSPOSASE FOR IS117-RELATED"/>
    <property type="match status" value="1"/>
</dbReference>
<dbReference type="InterPro" id="IPR003346">
    <property type="entry name" value="Transposase_20"/>
</dbReference>
<evidence type="ECO:0000313" key="2">
    <source>
        <dbReference type="EMBL" id="SAL07691.1"/>
    </source>
</evidence>
<name>A0A158ELC5_9BURK</name>
<gene>
    <name evidence="2" type="ORF">AWB78_08690</name>
</gene>
<dbReference type="GO" id="GO:0004803">
    <property type="term" value="F:transposase activity"/>
    <property type="evidence" value="ECO:0007669"/>
    <property type="project" value="InterPro"/>
</dbReference>
<dbReference type="AlphaFoldDB" id="A0A158ELC5"/>
<dbReference type="Proteomes" id="UP000071859">
    <property type="component" value="Unassembled WGS sequence"/>
</dbReference>
<dbReference type="EMBL" id="FCOX02000291">
    <property type="protein sequence ID" value="SAL07691.1"/>
    <property type="molecule type" value="Genomic_DNA"/>
</dbReference>
<feature type="domain" description="Transposase IS116/IS110/IS902 C-terminal" evidence="1">
    <location>
        <begin position="3"/>
        <end position="48"/>
    </location>
</feature>